<dbReference type="SMART" id="SM00388">
    <property type="entry name" value="HisKA"/>
    <property type="match status" value="1"/>
</dbReference>
<sequence>MSAMIRIVSVEHGLSPACEIQKALAHTDYQVATTSAENLFTDIAGTHPDAILLPLSLPDCIAVIGRLRSLGPHAIILIAQHDEPLAQALAAGADDYLLAPVSAPLLHHRIHHAITYQRHATTIHELKSQLDAAEAARVRAESASQDFCRDLSHDLNNTLTGMIMTAEMLLMEKPSERTTRVLQEMIELADEIDSSIKTRRAAMSNQP</sequence>
<dbReference type="SUPFAM" id="SSF52172">
    <property type="entry name" value="CheY-like"/>
    <property type="match status" value="1"/>
</dbReference>
<dbReference type="Pfam" id="PF00512">
    <property type="entry name" value="HisKA"/>
    <property type="match status" value="1"/>
</dbReference>
<feature type="domain" description="Response regulatory" evidence="5">
    <location>
        <begin position="6"/>
        <end position="114"/>
    </location>
</feature>
<dbReference type="InterPro" id="IPR003661">
    <property type="entry name" value="HisK_dim/P_dom"/>
</dbReference>
<dbReference type="InterPro" id="IPR036097">
    <property type="entry name" value="HisK_dim/P_sf"/>
</dbReference>
<evidence type="ECO:0000256" key="1">
    <source>
        <dbReference type="ARBA" id="ARBA00000085"/>
    </source>
</evidence>
<dbReference type="RefSeq" id="WP_138237825.1">
    <property type="nucleotide sequence ID" value="NZ_VBRY01000001.1"/>
</dbReference>
<keyword evidence="4" id="KW-0175">Coiled coil</keyword>
<dbReference type="Gene3D" id="3.40.50.2300">
    <property type="match status" value="1"/>
</dbReference>
<dbReference type="Gene3D" id="1.10.287.130">
    <property type="match status" value="1"/>
</dbReference>
<name>A0A5R9GSX1_9PROT</name>
<dbReference type="CDD" id="cd00082">
    <property type="entry name" value="HisKA"/>
    <property type="match status" value="1"/>
</dbReference>
<comment type="caution">
    <text evidence="6">The sequence shown here is derived from an EMBL/GenBank/DDBJ whole genome shotgun (WGS) entry which is preliminary data.</text>
</comment>
<dbReference type="InterPro" id="IPR001789">
    <property type="entry name" value="Sig_transdc_resp-reg_receiver"/>
</dbReference>
<evidence type="ECO:0000313" key="7">
    <source>
        <dbReference type="Proteomes" id="UP000306585"/>
    </source>
</evidence>
<evidence type="ECO:0000259" key="5">
    <source>
        <dbReference type="PROSITE" id="PS50110"/>
    </source>
</evidence>
<comment type="caution">
    <text evidence="3">Lacks conserved residue(s) required for the propagation of feature annotation.</text>
</comment>
<organism evidence="6 7">
    <name type="scientific">Mariprofundus erugo</name>
    <dbReference type="NCBI Taxonomy" id="2528639"/>
    <lineage>
        <taxon>Bacteria</taxon>
        <taxon>Pseudomonadati</taxon>
        <taxon>Pseudomonadota</taxon>
        <taxon>Candidatius Mariprofundia</taxon>
        <taxon>Mariprofundales</taxon>
        <taxon>Mariprofundaceae</taxon>
        <taxon>Mariprofundus</taxon>
    </lineage>
</organism>
<accession>A0A5R9GSX1</accession>
<evidence type="ECO:0000256" key="2">
    <source>
        <dbReference type="ARBA" id="ARBA00012438"/>
    </source>
</evidence>
<comment type="catalytic activity">
    <reaction evidence="1">
        <text>ATP + protein L-histidine = ADP + protein N-phospho-L-histidine.</text>
        <dbReference type="EC" id="2.7.13.3"/>
    </reaction>
</comment>
<dbReference type="EMBL" id="VBRY01000001">
    <property type="protein sequence ID" value="TLS69010.1"/>
    <property type="molecule type" value="Genomic_DNA"/>
</dbReference>
<keyword evidence="7" id="KW-1185">Reference proteome</keyword>
<dbReference type="EC" id="2.7.13.3" evidence="2"/>
<proteinExistence type="predicted"/>
<dbReference type="InterPro" id="IPR011006">
    <property type="entry name" value="CheY-like_superfamily"/>
</dbReference>
<dbReference type="GO" id="GO:0000155">
    <property type="term" value="F:phosphorelay sensor kinase activity"/>
    <property type="evidence" value="ECO:0007669"/>
    <property type="project" value="InterPro"/>
</dbReference>
<dbReference type="PROSITE" id="PS50110">
    <property type="entry name" value="RESPONSE_REGULATORY"/>
    <property type="match status" value="1"/>
</dbReference>
<dbReference type="Proteomes" id="UP000306585">
    <property type="component" value="Unassembled WGS sequence"/>
</dbReference>
<dbReference type="SUPFAM" id="SSF47384">
    <property type="entry name" value="Homodimeric domain of signal transducing histidine kinase"/>
    <property type="match status" value="1"/>
</dbReference>
<evidence type="ECO:0000256" key="4">
    <source>
        <dbReference type="SAM" id="Coils"/>
    </source>
</evidence>
<gene>
    <name evidence="6" type="ORF">FEF65_00490</name>
</gene>
<dbReference type="AlphaFoldDB" id="A0A5R9GSX1"/>
<protein>
    <recommendedName>
        <fullName evidence="2">histidine kinase</fullName>
        <ecNumber evidence="2">2.7.13.3</ecNumber>
    </recommendedName>
</protein>
<reference evidence="6 7" key="1">
    <citation type="journal article" date="2019" name="Appl. Environ. Microbiol.">
        <title>Environmental Evidence and Genomic Insight of Iron-oxidizing Bacteria Preference Towards More Corrosion Resistant Stainless Steel at Higher Salinities.</title>
        <authorList>
            <person name="Garrison C.E."/>
            <person name="Price K.A."/>
            <person name="Field E.K."/>
        </authorList>
    </citation>
    <scope>NUCLEOTIDE SEQUENCE [LARGE SCALE GENOMIC DNA]</scope>
    <source>
        <strain evidence="6 7">P3</strain>
    </source>
</reference>
<feature type="coiled-coil region" evidence="4">
    <location>
        <begin position="116"/>
        <end position="143"/>
    </location>
</feature>
<evidence type="ECO:0000313" key="6">
    <source>
        <dbReference type="EMBL" id="TLS69010.1"/>
    </source>
</evidence>
<evidence type="ECO:0000256" key="3">
    <source>
        <dbReference type="PROSITE-ProRule" id="PRU00169"/>
    </source>
</evidence>